<name>A0A8S1WN25_9CILI</name>
<dbReference type="Proteomes" id="UP000689195">
    <property type="component" value="Unassembled WGS sequence"/>
</dbReference>
<feature type="compositionally biased region" description="Polar residues" evidence="2">
    <location>
        <begin position="672"/>
        <end position="697"/>
    </location>
</feature>
<dbReference type="PROSITE" id="PS50297">
    <property type="entry name" value="ANK_REP_REGION"/>
    <property type="match status" value="1"/>
</dbReference>
<feature type="repeat" description="ANK" evidence="1">
    <location>
        <begin position="853"/>
        <end position="885"/>
    </location>
</feature>
<protein>
    <submittedName>
        <fullName evidence="3">Uncharacterized protein</fullName>
    </submittedName>
</protein>
<dbReference type="PANTHER" id="PTHR24183:SF1">
    <property type="entry name" value="FIBRONECTIN TYPE 3 AND ANKYRIN REPEAT DOMAINS PROTEIN 1"/>
    <property type="match status" value="1"/>
</dbReference>
<dbReference type="AlphaFoldDB" id="A0A8S1WN25"/>
<keyword evidence="4" id="KW-1185">Reference proteome</keyword>
<dbReference type="EMBL" id="CAJJDO010000098">
    <property type="protein sequence ID" value="CAD8191123.1"/>
    <property type="molecule type" value="Genomic_DNA"/>
</dbReference>
<organism evidence="3 4">
    <name type="scientific">Paramecium pentaurelia</name>
    <dbReference type="NCBI Taxonomy" id="43138"/>
    <lineage>
        <taxon>Eukaryota</taxon>
        <taxon>Sar</taxon>
        <taxon>Alveolata</taxon>
        <taxon>Ciliophora</taxon>
        <taxon>Intramacronucleata</taxon>
        <taxon>Oligohymenophorea</taxon>
        <taxon>Peniculida</taxon>
        <taxon>Parameciidae</taxon>
        <taxon>Paramecium</taxon>
    </lineage>
</organism>
<evidence type="ECO:0000313" key="4">
    <source>
        <dbReference type="Proteomes" id="UP000689195"/>
    </source>
</evidence>
<comment type="caution">
    <text evidence="3">The sequence shown here is derived from an EMBL/GenBank/DDBJ whole genome shotgun (WGS) entry which is preliminary data.</text>
</comment>
<accession>A0A8S1WN25</accession>
<evidence type="ECO:0000256" key="1">
    <source>
        <dbReference type="PROSITE-ProRule" id="PRU00023"/>
    </source>
</evidence>
<reference evidence="3" key="1">
    <citation type="submission" date="2021-01" db="EMBL/GenBank/DDBJ databases">
        <authorList>
            <consortium name="Genoscope - CEA"/>
            <person name="William W."/>
        </authorList>
    </citation>
    <scope>NUCLEOTIDE SEQUENCE</scope>
</reference>
<evidence type="ECO:0000256" key="2">
    <source>
        <dbReference type="SAM" id="MobiDB-lite"/>
    </source>
</evidence>
<dbReference type="Pfam" id="PF13857">
    <property type="entry name" value="Ank_5"/>
    <property type="match status" value="1"/>
</dbReference>
<dbReference type="OrthoDB" id="341259at2759"/>
<dbReference type="SMART" id="SM00248">
    <property type="entry name" value="ANK"/>
    <property type="match status" value="1"/>
</dbReference>
<dbReference type="GO" id="GO:0005634">
    <property type="term" value="C:nucleus"/>
    <property type="evidence" value="ECO:0007669"/>
    <property type="project" value="TreeGrafter"/>
</dbReference>
<evidence type="ECO:0000313" key="3">
    <source>
        <dbReference type="EMBL" id="CAD8191123.1"/>
    </source>
</evidence>
<dbReference type="PROSITE" id="PS50088">
    <property type="entry name" value="ANK_REPEAT"/>
    <property type="match status" value="1"/>
</dbReference>
<dbReference type="PANTHER" id="PTHR24183">
    <property type="entry name" value="FIBRONECTIN TYPE 3 AND ANKYRIN REPEAT DOMAINS PROTEIN 1"/>
    <property type="match status" value="1"/>
</dbReference>
<sequence length="918" mass="107156">MKQSQVNKFLANMTNRQYLQSVASPTTTAPSKHKKNGSSTIITGNKYLVYAKHSSRLFKDSSSKLPLLTTVMKTESQDTPKTAIVRTRKTSANLGDFRITQLHHRNKTETILVQNNFNISKQEELKDNFEEIQKDVQPQIPQVQKQIEQIQQQPLTTSLISESIKFQPKVQLAEVLGEQYHFTQINYNSSKITKIDIKQQINEIESLNEKSCHLMRKLAQLLNTHREKQTLVDLEIKKKKEFLNLTDRVFTQTLSNMPDERTPKINESKFNQKLSTIAKKQSKINYNYSVQETESLTPLKTIVEALKDKKNDRKDNKDKSKIELQQITQQISNKKLKITVIYEENEQQIEFQLPSYINEIQPYQEQIEVKETKQSNIYSLVSKQMLQNKFALRLVKKFGDRVIQTQEDNDAIENFNSFKACQFTRYYLQNHVQKCLETKYETRIDNDNIQNNKNEIFDYPVCQDTYYEMLSKSTGQVGVDQYNIYINKSKTKQLYEIHNIFYQVSQRYFDIHQVDNSILSPSGSQLDLSDIEMQNYFKINYIYYALNLVSINDLKQAELKVIVNTIDDETKNKFLHEELMKFPEITNSIIQNQDNLDIQQLQLINQLEIQLASRDQTIIKNQFSNKFSFIQVGLFEDYFSHQINALEKIYIEYCKTMRDLDKFNTKDRIKTEQPSNLNIPSMSRSRLQSPTGSSESKTLQKELNPMITKGLFLKKHQRQKKLLTNQKFTTSTKLIQGSTSNLQTLLHANTNTNTNTIFNQQKTQKFQTIQKDTEPQVNNESQRQIQMKQHFNSQSSMDPSSLLFRNMLLQESSQNDKSNIERVFSLIEDHRLIDLKDLLHHDQNININTQDQNGNTFLIWAARTGARDVIQFLLRQGADISIKNNSGINAIQMAIDHYQYQAADEINRFGRSNSYIAN</sequence>
<proteinExistence type="predicted"/>
<gene>
    <name evidence="3" type="ORF">PPENT_87.1.T0980092</name>
</gene>
<dbReference type="InterPro" id="IPR002110">
    <property type="entry name" value="Ankyrin_rpt"/>
</dbReference>
<keyword evidence="1" id="KW-0040">ANK repeat</keyword>
<feature type="region of interest" description="Disordered" evidence="2">
    <location>
        <begin position="665"/>
        <end position="698"/>
    </location>
</feature>